<dbReference type="Proteomes" id="UP001596203">
    <property type="component" value="Unassembled WGS sequence"/>
</dbReference>
<organism evidence="1 2">
    <name type="scientific">Plantactinospora solaniradicis</name>
    <dbReference type="NCBI Taxonomy" id="1723736"/>
    <lineage>
        <taxon>Bacteria</taxon>
        <taxon>Bacillati</taxon>
        <taxon>Actinomycetota</taxon>
        <taxon>Actinomycetes</taxon>
        <taxon>Micromonosporales</taxon>
        <taxon>Micromonosporaceae</taxon>
        <taxon>Plantactinospora</taxon>
    </lineage>
</organism>
<dbReference type="EMBL" id="JBHSPR010000017">
    <property type="protein sequence ID" value="MFC6018492.1"/>
    <property type="molecule type" value="Genomic_DNA"/>
</dbReference>
<comment type="caution">
    <text evidence="1">The sequence shown here is derived from an EMBL/GenBank/DDBJ whole genome shotgun (WGS) entry which is preliminary data.</text>
</comment>
<gene>
    <name evidence="1" type="ORF">ACFP2T_20060</name>
</gene>
<evidence type="ECO:0000313" key="2">
    <source>
        <dbReference type="Proteomes" id="UP001596203"/>
    </source>
</evidence>
<proteinExistence type="predicted"/>
<evidence type="ECO:0000313" key="1">
    <source>
        <dbReference type="EMBL" id="MFC6018492.1"/>
    </source>
</evidence>
<sequence>MTVVVCADCAGLTFTLDDCRCIWGGDQFLVDERRQGSGEPYRECLLCRGDGTIAGPCQRCDQRGEIRAQFVLTVVNADTGGVASVSVTAGALAPRQRSNERWELALTPVISDLAATVGATALSDISTGWRPLGDEYVLLSREWRPDLPAERRDALVAAALTTCAHNPWRVFHGRSVAAPPPDLDARLAKLCRLADQLFLDLVIEARDSGYGRLYWDIRYETPGVAVLPATSRVRGDDLPAAVAAVSVADAFDGFEPHGLDAPAHYLRAGAASPDLPEPVDCDQVERRMVRDCDGRPGAQAIWRNGRWWHTSLRPDHVVETLTDEPTGQVSRRVTTALVRGWEPPSPDWLGEPIPYHDCPDCDPGSRLRACYCTLGGSPANPSCDRCAGAGASAQHLSCHTCGDSRRVYHGAVVTVTDLAGRVVHENWVHRQPGNARVDAPLVATQPGGKPVVQLPERYRLARLAWRLDQRPDDLIELDGGHQLSQDFRDGIVTLRHPGDDPLAEQIALATRGRPGGRLVLAARPADAPPLTELIGIALGLHLAIAITVQDHRLEADNPLRVHGQRWNVEIIAADPAAPLTDLPLHRSLPAAVAACVTYLEVALAATVPDDPHQPIPVPQTLRPRPVDDPGRLIARLGHHHPGKPVTVRFDRAGCTVHLHEYGTTQLLAKAVTLAAAVSALGLPVTDHPH</sequence>
<reference evidence="2" key="1">
    <citation type="journal article" date="2019" name="Int. J. Syst. Evol. Microbiol.">
        <title>The Global Catalogue of Microorganisms (GCM) 10K type strain sequencing project: providing services to taxonomists for standard genome sequencing and annotation.</title>
        <authorList>
            <consortium name="The Broad Institute Genomics Platform"/>
            <consortium name="The Broad Institute Genome Sequencing Center for Infectious Disease"/>
            <person name="Wu L."/>
            <person name="Ma J."/>
        </authorList>
    </citation>
    <scope>NUCLEOTIDE SEQUENCE [LARGE SCALE GENOMIC DNA]</scope>
    <source>
        <strain evidence="2">ZS-35-S2</strain>
    </source>
</reference>
<dbReference type="RefSeq" id="WP_377424052.1">
    <property type="nucleotide sequence ID" value="NZ_JBHSPR010000017.1"/>
</dbReference>
<accession>A0ABW1KBR5</accession>
<keyword evidence="2" id="KW-1185">Reference proteome</keyword>
<name>A0ABW1KBR5_9ACTN</name>
<protein>
    <submittedName>
        <fullName evidence="1">Uncharacterized protein</fullName>
    </submittedName>
</protein>